<dbReference type="STRING" id="1157962.A0A250XF92"/>
<feature type="compositionally biased region" description="Gly residues" evidence="1">
    <location>
        <begin position="384"/>
        <end position="393"/>
    </location>
</feature>
<dbReference type="InterPro" id="IPR011993">
    <property type="entry name" value="PH-like_dom_sf"/>
</dbReference>
<dbReference type="Gene3D" id="2.30.29.30">
    <property type="entry name" value="Pleckstrin-homology domain (PH domain)/Phosphotyrosine-binding domain (PTB)"/>
    <property type="match status" value="1"/>
</dbReference>
<dbReference type="EMBL" id="BEGY01000070">
    <property type="protein sequence ID" value="GAX81758.1"/>
    <property type="molecule type" value="Genomic_DNA"/>
</dbReference>
<name>A0A250XF92_9CHLO</name>
<gene>
    <name evidence="2" type="ORF">CEUSTIGMA_g9186.t1</name>
</gene>
<proteinExistence type="predicted"/>
<reference evidence="2 3" key="1">
    <citation type="submission" date="2017-08" db="EMBL/GenBank/DDBJ databases">
        <title>Acidophilic green algal genome provides insights into adaptation to an acidic environment.</title>
        <authorList>
            <person name="Hirooka S."/>
            <person name="Hirose Y."/>
            <person name="Kanesaki Y."/>
            <person name="Higuchi S."/>
            <person name="Fujiwara T."/>
            <person name="Onuma R."/>
            <person name="Era A."/>
            <person name="Ohbayashi R."/>
            <person name="Uzuka A."/>
            <person name="Nozaki H."/>
            <person name="Yoshikawa H."/>
            <person name="Miyagishima S.Y."/>
        </authorList>
    </citation>
    <scope>NUCLEOTIDE SEQUENCE [LARGE SCALE GENOMIC DNA]</scope>
    <source>
        <strain evidence="2 3">NIES-2499</strain>
    </source>
</reference>
<feature type="region of interest" description="Disordered" evidence="1">
    <location>
        <begin position="1"/>
        <end position="24"/>
    </location>
</feature>
<dbReference type="AlphaFoldDB" id="A0A250XF92"/>
<evidence type="ECO:0008006" key="4">
    <source>
        <dbReference type="Google" id="ProtNLM"/>
    </source>
</evidence>
<protein>
    <recommendedName>
        <fullName evidence="4">RanBD1 domain-containing protein</fullName>
    </recommendedName>
</protein>
<dbReference type="OrthoDB" id="551031at2759"/>
<keyword evidence="3" id="KW-1185">Reference proteome</keyword>
<evidence type="ECO:0000313" key="2">
    <source>
        <dbReference type="EMBL" id="GAX81758.1"/>
    </source>
</evidence>
<evidence type="ECO:0000313" key="3">
    <source>
        <dbReference type="Proteomes" id="UP000232323"/>
    </source>
</evidence>
<evidence type="ECO:0000256" key="1">
    <source>
        <dbReference type="SAM" id="MobiDB-lite"/>
    </source>
</evidence>
<accession>A0A250XF92</accession>
<sequence>MAPKLKYDPMRDRPIDSSDYDRPSKIQRNVADNNLGRKSQLKAVIISLNTQFQSWVNNQGSSRTDELWTAGVKDYLRHVEDLMQEYCDIVPGGGNASSLSNGTVKSSKDLTSSFPAPNKYVSDLSGASFASSAPTSEPLGNSSSTATAITPSAEKVRSELPATSFNFFLPTSAPAKGTSETAPVVKSTNDTPPSIAMAVTTSVSVAKDNDTAPKPFFGFCSNSSAATTASSSASTASASSSFIFGSNVSTAPAVTSDNSAAAPAPAFTFGSTATKAAALSNDNSAAAPAPAFTFVSAASTSTANPAGSLFTFKAATANSDNVSAAPSLFTFGTSSTASSSAFISAPSTATSSLFSFGSGSAASASATGAALPAFTFGGSAGAAGAGPEAGGGDADAEGEDEGPKKFESEVAVSEEAGSIAFKAKAKFSHLVKDENGKSSWESKGMGTLMVRVRNDGSNKPFVTFTTEAGRVLYIANVSKTMKLIIVEGRPQVTFAAPWSPDGTSTPTLQSVMFALPKGRNTEFKTEVEKLQATM</sequence>
<comment type="caution">
    <text evidence="2">The sequence shown here is derived from an EMBL/GenBank/DDBJ whole genome shotgun (WGS) entry which is preliminary data.</text>
</comment>
<dbReference type="Proteomes" id="UP000232323">
    <property type="component" value="Unassembled WGS sequence"/>
</dbReference>
<feature type="region of interest" description="Disordered" evidence="1">
    <location>
        <begin position="384"/>
        <end position="408"/>
    </location>
</feature>
<organism evidence="2 3">
    <name type="scientific">Chlamydomonas eustigma</name>
    <dbReference type="NCBI Taxonomy" id="1157962"/>
    <lineage>
        <taxon>Eukaryota</taxon>
        <taxon>Viridiplantae</taxon>
        <taxon>Chlorophyta</taxon>
        <taxon>core chlorophytes</taxon>
        <taxon>Chlorophyceae</taxon>
        <taxon>CS clade</taxon>
        <taxon>Chlamydomonadales</taxon>
        <taxon>Chlamydomonadaceae</taxon>
        <taxon>Chlamydomonas</taxon>
    </lineage>
</organism>